<dbReference type="Proteomes" id="UP001595645">
    <property type="component" value="Unassembled WGS sequence"/>
</dbReference>
<reference evidence="3" key="1">
    <citation type="journal article" date="2019" name="Int. J. Syst. Evol. Microbiol.">
        <title>The Global Catalogue of Microorganisms (GCM) 10K type strain sequencing project: providing services to taxonomists for standard genome sequencing and annotation.</title>
        <authorList>
            <consortium name="The Broad Institute Genomics Platform"/>
            <consortium name="The Broad Institute Genome Sequencing Center for Infectious Disease"/>
            <person name="Wu L."/>
            <person name="Ma J."/>
        </authorList>
    </citation>
    <scope>NUCLEOTIDE SEQUENCE [LARGE SCALE GENOMIC DNA]</scope>
    <source>
        <strain evidence="3">CGMCC 4.7676</strain>
    </source>
</reference>
<sequence>MAKGLPSLSLAEVVATSGLMSRTDRQYLLSLGDFLTVAEALSSCCLEIDGQRVFGYSPTYFDTPDRAHRQDRRRRGRRSGSRSFAAGGDLVLAGGEVGFREQSVSKYCAGLVAMGPATGAAAARRGVTIATRRPTLAVGPAGPNRGRTP</sequence>
<organism evidence="2 3">
    <name type="scientific">Amycolatopsis speibonae</name>
    <dbReference type="NCBI Taxonomy" id="1450224"/>
    <lineage>
        <taxon>Bacteria</taxon>
        <taxon>Bacillati</taxon>
        <taxon>Actinomycetota</taxon>
        <taxon>Actinomycetes</taxon>
        <taxon>Pseudonocardiales</taxon>
        <taxon>Pseudonocardiaceae</taxon>
        <taxon>Amycolatopsis</taxon>
    </lineage>
</organism>
<feature type="region of interest" description="Disordered" evidence="1">
    <location>
        <begin position="64"/>
        <end position="85"/>
    </location>
</feature>
<keyword evidence="3" id="KW-1185">Reference proteome</keyword>
<feature type="compositionally biased region" description="Basic residues" evidence="1">
    <location>
        <begin position="69"/>
        <end position="80"/>
    </location>
</feature>
<accession>A0ABV7PCK3</accession>
<proteinExistence type="predicted"/>
<evidence type="ECO:0000256" key="1">
    <source>
        <dbReference type="SAM" id="MobiDB-lite"/>
    </source>
</evidence>
<name>A0ABV7PCK3_9PSEU</name>
<evidence type="ECO:0000313" key="3">
    <source>
        <dbReference type="Proteomes" id="UP001595645"/>
    </source>
</evidence>
<protein>
    <submittedName>
        <fullName evidence="2">Uncharacterized protein</fullName>
    </submittedName>
</protein>
<gene>
    <name evidence="2" type="ORF">ACFOSH_39205</name>
</gene>
<comment type="caution">
    <text evidence="2">The sequence shown here is derived from an EMBL/GenBank/DDBJ whole genome shotgun (WGS) entry which is preliminary data.</text>
</comment>
<evidence type="ECO:0000313" key="2">
    <source>
        <dbReference type="EMBL" id="MFC3455497.1"/>
    </source>
</evidence>
<dbReference type="RefSeq" id="WP_378245996.1">
    <property type="nucleotide sequence ID" value="NZ_JBHRWK010000094.1"/>
</dbReference>
<dbReference type="EMBL" id="JBHRWK010000094">
    <property type="protein sequence ID" value="MFC3455497.1"/>
    <property type="molecule type" value="Genomic_DNA"/>
</dbReference>